<dbReference type="AlphaFoldDB" id="A0A366M953"/>
<evidence type="ECO:0000313" key="2">
    <source>
        <dbReference type="EMBL" id="RBQ22715.1"/>
    </source>
</evidence>
<evidence type="ECO:0000313" key="3">
    <source>
        <dbReference type="Proteomes" id="UP000253099"/>
    </source>
</evidence>
<protein>
    <recommendedName>
        <fullName evidence="1">RNase NYN domain-containing protein</fullName>
    </recommendedName>
</protein>
<comment type="caution">
    <text evidence="2">The sequence shown here is derived from an EMBL/GenBank/DDBJ whole genome shotgun (WGS) entry which is preliminary data.</text>
</comment>
<dbReference type="EMBL" id="NIZT01000050">
    <property type="protein sequence ID" value="RBQ22715.1"/>
    <property type="molecule type" value="Genomic_DNA"/>
</dbReference>
<keyword evidence="3" id="KW-1185">Reference proteome</keyword>
<dbReference type="Gene3D" id="3.40.50.11980">
    <property type="match status" value="1"/>
</dbReference>
<gene>
    <name evidence="2" type="ORF">ALNOE001_15990</name>
</gene>
<dbReference type="InterPro" id="IPR021869">
    <property type="entry name" value="RNase_Zc3h12_NYN"/>
</dbReference>
<feature type="domain" description="RNase NYN" evidence="1">
    <location>
        <begin position="7"/>
        <end position="141"/>
    </location>
</feature>
<dbReference type="Pfam" id="PF11977">
    <property type="entry name" value="RNase_Zc3h12a"/>
    <property type="match status" value="1"/>
</dbReference>
<sequence>MLGVSLKVVIDASNVAHSGKEGDSSPKLQNILSAVKYLEDNENDCVIIADASLKHEIDDKEKYMHLVEEEAIEEVPSGNNADHFILQLAEEENAEILSNDFFKDFKDEFKDIQSKRLPFTFNGENIEIAEAKKPKKDRNILQHICEDILVSIENKRWEVYKGKEGIKFSPLNIAKESIVRMDKTQNDSVGNKIEGLFSRLPMFDKVMNMVEDVETSAPYVIFVLIHPKDYKDAVKSAGNISVTIADRLRLAKRPLIAVRNDLFMKPGTFELNILYSDEIEEDSPFNIQIKLNFHDEVFIKKNSRYIASTIAGRIGAWKFPFVAVKPDIILEKPGEFEIFLDKNEKYGKKDEK</sequence>
<proteinExistence type="predicted"/>
<evidence type="ECO:0000259" key="1">
    <source>
        <dbReference type="Pfam" id="PF11977"/>
    </source>
</evidence>
<dbReference type="Proteomes" id="UP000253099">
    <property type="component" value="Unassembled WGS sequence"/>
</dbReference>
<name>A0A366M953_9EURY</name>
<accession>A0A366M953</accession>
<reference evidence="2 3" key="1">
    <citation type="submission" date="2018-06" db="EMBL/GenBank/DDBJ databases">
        <title>Genomic insight into two independent archaeal endosymbiosis events.</title>
        <authorList>
            <person name="Lind A.E."/>
            <person name="Lewis W.H."/>
            <person name="Spang A."/>
            <person name="Guy L."/>
            <person name="Embley M.T."/>
            <person name="Ettema T.J.G."/>
        </authorList>
    </citation>
    <scope>NUCLEOTIDE SEQUENCE [LARGE SCALE GENOMIC DNA]</scope>
    <source>
        <strain evidence="2">NOE</strain>
    </source>
</reference>
<organism evidence="2 3">
    <name type="scientific">Candidatus Methanobinarius endosymbioticus</name>
    <dbReference type="NCBI Taxonomy" id="2006182"/>
    <lineage>
        <taxon>Archaea</taxon>
        <taxon>Methanobacteriati</taxon>
        <taxon>Methanobacteriota</taxon>
        <taxon>Methanomada group</taxon>
        <taxon>Methanobacteria</taxon>
        <taxon>Methanobacteriales</taxon>
        <taxon>Methanobacteriaceae</taxon>
        <taxon>Candidatus Methanobinarius</taxon>
    </lineage>
</organism>